<feature type="transmembrane region" description="Helical" evidence="6">
    <location>
        <begin position="135"/>
        <end position="156"/>
    </location>
</feature>
<feature type="transmembrane region" description="Helical" evidence="6">
    <location>
        <begin position="257"/>
        <end position="280"/>
    </location>
</feature>
<evidence type="ECO:0000256" key="4">
    <source>
        <dbReference type="ARBA" id="ARBA00023136"/>
    </source>
</evidence>
<feature type="transmembrane region" description="Helical" evidence="6">
    <location>
        <begin position="218"/>
        <end position="237"/>
    </location>
</feature>
<feature type="transmembrane region" description="Helical" evidence="6">
    <location>
        <begin position="94"/>
        <end position="115"/>
    </location>
</feature>
<dbReference type="Pfam" id="PF20684">
    <property type="entry name" value="Fung_rhodopsin"/>
    <property type="match status" value="1"/>
</dbReference>
<organism evidence="8 9">
    <name type="scientific">Penicillium brasilianum</name>
    <dbReference type="NCBI Taxonomy" id="104259"/>
    <lineage>
        <taxon>Eukaryota</taxon>
        <taxon>Fungi</taxon>
        <taxon>Dikarya</taxon>
        <taxon>Ascomycota</taxon>
        <taxon>Pezizomycotina</taxon>
        <taxon>Eurotiomycetes</taxon>
        <taxon>Eurotiomycetidae</taxon>
        <taxon>Eurotiales</taxon>
        <taxon>Aspergillaceae</taxon>
        <taxon>Penicillium</taxon>
    </lineage>
</organism>
<comment type="caution">
    <text evidence="8">The sequence shown here is derived from an EMBL/GenBank/DDBJ whole genome shotgun (WGS) entry which is preliminary data.</text>
</comment>
<feature type="transmembrane region" description="Helical" evidence="6">
    <location>
        <begin position="20"/>
        <end position="39"/>
    </location>
</feature>
<keyword evidence="2 6" id="KW-0812">Transmembrane</keyword>
<feature type="transmembrane region" description="Helical" evidence="6">
    <location>
        <begin position="51"/>
        <end position="74"/>
    </location>
</feature>
<evidence type="ECO:0000256" key="3">
    <source>
        <dbReference type="ARBA" id="ARBA00022989"/>
    </source>
</evidence>
<evidence type="ECO:0000259" key="7">
    <source>
        <dbReference type="Pfam" id="PF20684"/>
    </source>
</evidence>
<comment type="similarity">
    <text evidence="5">Belongs to the SAT4 family.</text>
</comment>
<protein>
    <recommendedName>
        <fullName evidence="7">Rhodopsin domain-containing protein</fullName>
    </recommendedName>
</protein>
<evidence type="ECO:0000256" key="1">
    <source>
        <dbReference type="ARBA" id="ARBA00004141"/>
    </source>
</evidence>
<dbReference type="InterPro" id="IPR049326">
    <property type="entry name" value="Rhodopsin_dom_fungi"/>
</dbReference>
<reference evidence="9" key="1">
    <citation type="submission" date="2015-09" db="EMBL/GenBank/DDBJ databases">
        <authorList>
            <person name="Fill T.P."/>
            <person name="Baretta J.F."/>
            <person name="de Almeida L.G."/>
            <person name="Rocha M."/>
            <person name="de Souza D.H."/>
            <person name="Malavazi I."/>
            <person name="Cerdeira L.T."/>
            <person name="Hong H."/>
            <person name="Samborskyy M."/>
            <person name="de Vasconcelos A.T."/>
            <person name="Leadlay P."/>
            <person name="Rodrigues-Filho E."/>
        </authorList>
    </citation>
    <scope>NUCLEOTIDE SEQUENCE [LARGE SCALE GENOMIC DNA]</scope>
    <source>
        <strain evidence="9">LaBioMMi 136</strain>
    </source>
</reference>
<evidence type="ECO:0000313" key="9">
    <source>
        <dbReference type="Proteomes" id="UP000190744"/>
    </source>
</evidence>
<gene>
    <name evidence="8" type="ORF">PEBR_37408</name>
</gene>
<dbReference type="GO" id="GO:0016020">
    <property type="term" value="C:membrane"/>
    <property type="evidence" value="ECO:0007669"/>
    <property type="project" value="UniProtKB-SubCell"/>
</dbReference>
<keyword evidence="3 6" id="KW-1133">Transmembrane helix</keyword>
<feature type="domain" description="Rhodopsin" evidence="7">
    <location>
        <begin position="34"/>
        <end position="280"/>
    </location>
</feature>
<dbReference type="EMBL" id="LJBN01000210">
    <property type="protein sequence ID" value="OOQ82812.1"/>
    <property type="molecule type" value="Genomic_DNA"/>
</dbReference>
<dbReference type="PANTHER" id="PTHR33048:SF47">
    <property type="entry name" value="INTEGRAL MEMBRANE PROTEIN-RELATED"/>
    <property type="match status" value="1"/>
</dbReference>
<dbReference type="PANTHER" id="PTHR33048">
    <property type="entry name" value="PTH11-LIKE INTEGRAL MEMBRANE PROTEIN (AFU_ORTHOLOGUE AFUA_5G11245)"/>
    <property type="match status" value="1"/>
</dbReference>
<dbReference type="AlphaFoldDB" id="A0A1S9RBF0"/>
<comment type="subcellular location">
    <subcellularLocation>
        <location evidence="1">Membrane</location>
        <topology evidence="1">Multi-pass membrane protein</topology>
    </subcellularLocation>
</comment>
<feature type="transmembrane region" description="Helical" evidence="6">
    <location>
        <begin position="184"/>
        <end position="206"/>
    </location>
</feature>
<dbReference type="InterPro" id="IPR052337">
    <property type="entry name" value="SAT4-like"/>
</dbReference>
<dbReference type="Proteomes" id="UP000190744">
    <property type="component" value="Unassembled WGS sequence"/>
</dbReference>
<keyword evidence="4 6" id="KW-0472">Membrane</keyword>
<proteinExistence type="inferred from homology"/>
<name>A0A1S9RBF0_PENBI</name>
<accession>A0A1S9RBF0</accession>
<evidence type="ECO:0000256" key="6">
    <source>
        <dbReference type="SAM" id="Phobius"/>
    </source>
</evidence>
<evidence type="ECO:0000313" key="8">
    <source>
        <dbReference type="EMBL" id="OOQ82812.1"/>
    </source>
</evidence>
<evidence type="ECO:0000256" key="5">
    <source>
        <dbReference type="ARBA" id="ARBA00038359"/>
    </source>
</evidence>
<sequence length="384" mass="42088">MGANPSIKGTFRPEAIKGTGIALVVVTTLVVLARFAGSIRRLKDIKPEDCLLLVAYLFFLALSILYIYIAPAIFRLASLEAGLIPYYSTVPEDSVQLQIVFFVTTSLLWICLWMVKFSLLSMYKRLLVGKTYIAVWWIITISCALVLIGCILSSWFSCSSFHAWFTAGACSTPRDNRAAVISLYYAYAVDIITDLAIMALPIRLIWHLKMQLKQKMSIGGLFCFGWICIIVATIRVIQLGSASNESASGRPAPSWLAMWGIIEASIAVMIGCCPGLYRVVKSVISPSKASYEYNSYNARGRGLSGLPSHRSGGLNIALSNISGKDGVFQSASAYRSSSPSSSQEQLAHANGRGVILVNHGIEVTIGERTHDFDRNEYRTSDHSL</sequence>
<evidence type="ECO:0000256" key="2">
    <source>
        <dbReference type="ARBA" id="ARBA00022692"/>
    </source>
</evidence>